<evidence type="ECO:0000259" key="5">
    <source>
        <dbReference type="PROSITE" id="PS50004"/>
    </source>
</evidence>
<dbReference type="EMBL" id="LGRX02016424">
    <property type="protein sequence ID" value="KAK3262153.1"/>
    <property type="molecule type" value="Genomic_DNA"/>
</dbReference>
<name>A0AAE0FM67_9CHLO</name>
<feature type="transmembrane region" description="Helical" evidence="4">
    <location>
        <begin position="534"/>
        <end position="552"/>
    </location>
</feature>
<evidence type="ECO:0000313" key="6">
    <source>
        <dbReference type="EMBL" id="KAK3262153.1"/>
    </source>
</evidence>
<dbReference type="PANTHER" id="PTHR45911:SF4">
    <property type="entry name" value="MULTIPLE C2 AND TRANSMEMBRANE DOMAIN-CONTAINING PROTEIN"/>
    <property type="match status" value="1"/>
</dbReference>
<dbReference type="SUPFAM" id="SSF49562">
    <property type="entry name" value="C2 domain (Calcium/lipid-binding domain, CaLB)"/>
    <property type="match status" value="3"/>
</dbReference>
<keyword evidence="4" id="KW-0812">Transmembrane</keyword>
<keyword evidence="1" id="KW-0479">Metal-binding</keyword>
<reference evidence="6 7" key="1">
    <citation type="journal article" date="2015" name="Genome Biol. Evol.">
        <title>Comparative Genomics of a Bacterivorous Green Alga Reveals Evolutionary Causalities and Consequences of Phago-Mixotrophic Mode of Nutrition.</title>
        <authorList>
            <person name="Burns J.A."/>
            <person name="Paasch A."/>
            <person name="Narechania A."/>
            <person name="Kim E."/>
        </authorList>
    </citation>
    <scope>NUCLEOTIDE SEQUENCE [LARGE SCALE GENOMIC DNA]</scope>
    <source>
        <strain evidence="6 7">PLY_AMNH</strain>
    </source>
</reference>
<evidence type="ECO:0000256" key="1">
    <source>
        <dbReference type="ARBA" id="ARBA00022723"/>
    </source>
</evidence>
<keyword evidence="2" id="KW-0106">Calcium</keyword>
<keyword evidence="4" id="KW-1133">Transmembrane helix</keyword>
<keyword evidence="7" id="KW-1185">Reference proteome</keyword>
<dbReference type="AlphaFoldDB" id="A0AAE0FM67"/>
<dbReference type="PANTHER" id="PTHR45911">
    <property type="entry name" value="C2 DOMAIN-CONTAINING PROTEIN"/>
    <property type="match status" value="1"/>
</dbReference>
<accession>A0AAE0FM67</accession>
<comment type="caution">
    <text evidence="6">The sequence shown here is derived from an EMBL/GenBank/DDBJ whole genome shotgun (WGS) entry which is preliminary data.</text>
</comment>
<evidence type="ECO:0000256" key="2">
    <source>
        <dbReference type="ARBA" id="ARBA00022837"/>
    </source>
</evidence>
<gene>
    <name evidence="6" type="ORF">CYMTET_28972</name>
</gene>
<dbReference type="CDD" id="cd00030">
    <property type="entry name" value="C2"/>
    <property type="match status" value="3"/>
</dbReference>
<dbReference type="Pfam" id="PF00168">
    <property type="entry name" value="C2"/>
    <property type="match status" value="3"/>
</dbReference>
<proteinExistence type="predicted"/>
<feature type="domain" description="C2" evidence="5">
    <location>
        <begin position="336"/>
        <end position="453"/>
    </location>
</feature>
<dbReference type="Gene3D" id="2.60.40.150">
    <property type="entry name" value="C2 domain"/>
    <property type="match status" value="3"/>
</dbReference>
<dbReference type="SMART" id="SM00239">
    <property type="entry name" value="C2"/>
    <property type="match status" value="3"/>
</dbReference>
<evidence type="ECO:0000313" key="7">
    <source>
        <dbReference type="Proteomes" id="UP001190700"/>
    </source>
</evidence>
<keyword evidence="4" id="KW-0472">Membrane</keyword>
<dbReference type="GO" id="GO:0005509">
    <property type="term" value="F:calcium ion binding"/>
    <property type="evidence" value="ECO:0007669"/>
    <property type="project" value="TreeGrafter"/>
</dbReference>
<feature type="domain" description="C2" evidence="5">
    <location>
        <begin position="176"/>
        <end position="303"/>
    </location>
</feature>
<evidence type="ECO:0000256" key="4">
    <source>
        <dbReference type="SAM" id="Phobius"/>
    </source>
</evidence>
<dbReference type="Proteomes" id="UP001190700">
    <property type="component" value="Unassembled WGS sequence"/>
</dbReference>
<dbReference type="PROSITE" id="PS50004">
    <property type="entry name" value="C2"/>
    <property type="match status" value="3"/>
</dbReference>
<feature type="domain" description="C2" evidence="5">
    <location>
        <begin position="1"/>
        <end position="109"/>
    </location>
</feature>
<evidence type="ECO:0000256" key="3">
    <source>
        <dbReference type="SAM" id="MobiDB-lite"/>
    </source>
</evidence>
<feature type="region of interest" description="Disordered" evidence="3">
    <location>
        <begin position="161"/>
        <end position="184"/>
    </location>
</feature>
<sequence>MSQFGEYIYILVVKGEGLIICDDCGTSDPYVDVYMHDDPKRVKTTSVISNSLNPVWNHKLSFKRPNVGDAKVFAKFDVYDKDFMNIDFMGFADVEVGDVPIGEVKDVCIDLKPRGKMKLKYVGALNTSYGKITLKISSGHERDTPDLNAIRPVALPMLSTGAGAGGDSPAPATQKEPPELSGSPKLEVKKAQTFIYVSPIRAKNLIATDYTPFGKKVPGDPYCAISINDRSEVKRTNALKRTLNPDWNPPEPFSFPFGANSRTLLVEILDCDQLGFDESMGRVQLPIDESTVDNPGELKAGWYDVMPSPSSSSLKKAYDKNPEKLGQIYISYSVGYLKDPPRSKELAPAFRTKFGKLKVELLEMVEPRGVSIDDIYAKVLFEGRVETSDIKPLKKDSCSLQQAFEFDVTEICSDLTLELWDREVITPDERFGKVVVPLKSLWHFNSAPNPRWETWLLVMPAGTEKRAPYVNIINRPKQPVACLKVALTLTFNPSVKPPIIYVGNALLNDTSGATAFVEGEESAISNILVEVGRLVDALLSPTTSAIAVILFLQSWKKKSVNWGCIVLIYYSYFAMFSVVDYLFPVMCGIGLVAQGYLLREIRSEVPTFLYTDEKSKFMETIKEFQAVKQTANTAYDVALSKWNRKCKEMEDEELPKEQKVKTKQEPGPGPRRCAAWSCQARVAQSPVKRKAAQSVVLSSVQAAQSVSCQACCAEPGPVKRVAERGPVGRAAQSLVLLSALRRASWVKRAAQSPSQACKAQSVVLPARCAERGPVKRVAQSVVLSA</sequence>
<protein>
    <recommendedName>
        <fullName evidence="5">C2 domain-containing protein</fullName>
    </recommendedName>
</protein>
<feature type="transmembrane region" description="Helical" evidence="4">
    <location>
        <begin position="559"/>
        <end position="575"/>
    </location>
</feature>
<dbReference type="InterPro" id="IPR035892">
    <property type="entry name" value="C2_domain_sf"/>
</dbReference>
<dbReference type="GO" id="GO:0016020">
    <property type="term" value="C:membrane"/>
    <property type="evidence" value="ECO:0007669"/>
    <property type="project" value="TreeGrafter"/>
</dbReference>
<organism evidence="6 7">
    <name type="scientific">Cymbomonas tetramitiformis</name>
    <dbReference type="NCBI Taxonomy" id="36881"/>
    <lineage>
        <taxon>Eukaryota</taxon>
        <taxon>Viridiplantae</taxon>
        <taxon>Chlorophyta</taxon>
        <taxon>Pyramimonadophyceae</taxon>
        <taxon>Pyramimonadales</taxon>
        <taxon>Pyramimonadaceae</taxon>
        <taxon>Cymbomonas</taxon>
    </lineage>
</organism>
<dbReference type="InterPro" id="IPR000008">
    <property type="entry name" value="C2_dom"/>
</dbReference>